<evidence type="ECO:0000259" key="1">
    <source>
        <dbReference type="Pfam" id="PF12705"/>
    </source>
</evidence>
<dbReference type="EMBL" id="BMPU01000001">
    <property type="protein sequence ID" value="GGM50977.1"/>
    <property type="molecule type" value="Genomic_DNA"/>
</dbReference>
<dbReference type="SUPFAM" id="SSF52980">
    <property type="entry name" value="Restriction endonuclease-like"/>
    <property type="match status" value="1"/>
</dbReference>
<comment type="caution">
    <text evidence="2">The sequence shown here is derived from an EMBL/GenBank/DDBJ whole genome shotgun (WGS) entry which is preliminary data.</text>
</comment>
<proteinExistence type="predicted"/>
<dbReference type="InterPro" id="IPR011335">
    <property type="entry name" value="Restrct_endonuc-II-like"/>
</dbReference>
<name>A0ABQ2H7I9_9PORP</name>
<reference evidence="3" key="1">
    <citation type="journal article" date="2019" name="Int. J. Syst. Evol. Microbiol.">
        <title>The Global Catalogue of Microorganisms (GCM) 10K type strain sequencing project: providing services to taxonomists for standard genome sequencing and annotation.</title>
        <authorList>
            <consortium name="The Broad Institute Genomics Platform"/>
            <consortium name="The Broad Institute Genome Sequencing Center for Infectious Disease"/>
            <person name="Wu L."/>
            <person name="Ma J."/>
        </authorList>
    </citation>
    <scope>NUCLEOTIDE SEQUENCE [LARGE SCALE GENOMIC DNA]</scope>
    <source>
        <strain evidence="3">JCM 30531</strain>
    </source>
</reference>
<dbReference type="InterPro" id="IPR038726">
    <property type="entry name" value="PDDEXK_AddAB-type"/>
</dbReference>
<dbReference type="RefSeq" id="WP_188807724.1">
    <property type="nucleotide sequence ID" value="NZ_BMPU01000001.1"/>
</dbReference>
<dbReference type="Gene3D" id="3.90.320.10">
    <property type="match status" value="1"/>
</dbReference>
<dbReference type="SUPFAM" id="SSF52540">
    <property type="entry name" value="P-loop containing nucleoside triphosphate hydrolases"/>
    <property type="match status" value="1"/>
</dbReference>
<dbReference type="Proteomes" id="UP000653477">
    <property type="component" value="Unassembled WGS sequence"/>
</dbReference>
<feature type="domain" description="PD-(D/E)XK endonuclease-like" evidence="1">
    <location>
        <begin position="709"/>
        <end position="1020"/>
    </location>
</feature>
<evidence type="ECO:0000313" key="3">
    <source>
        <dbReference type="Proteomes" id="UP000653477"/>
    </source>
</evidence>
<accession>A0ABQ2H7I9</accession>
<dbReference type="InterPro" id="IPR011604">
    <property type="entry name" value="PDDEXK-like_dom_sf"/>
</dbReference>
<keyword evidence="3" id="KW-1185">Reference proteome</keyword>
<dbReference type="Pfam" id="PF12705">
    <property type="entry name" value="PDDEXK_1"/>
    <property type="match status" value="1"/>
</dbReference>
<protein>
    <recommendedName>
        <fullName evidence="1">PD-(D/E)XK endonuclease-like domain-containing protein</fullName>
    </recommendedName>
</protein>
<evidence type="ECO:0000313" key="2">
    <source>
        <dbReference type="EMBL" id="GGM50977.1"/>
    </source>
</evidence>
<organism evidence="2 3">
    <name type="scientific">Porphyromonas pasteri</name>
    <dbReference type="NCBI Taxonomy" id="1583331"/>
    <lineage>
        <taxon>Bacteria</taxon>
        <taxon>Pseudomonadati</taxon>
        <taxon>Bacteroidota</taxon>
        <taxon>Bacteroidia</taxon>
        <taxon>Bacteroidales</taxon>
        <taxon>Porphyromonadaceae</taxon>
        <taxon>Porphyromonas</taxon>
    </lineage>
</organism>
<sequence length="1022" mass="116895">MNHIDPFLKQVAAHYYQQGAEELAKLRFIFPSKRALSFFRHHLSQLATARPLFAPRMETVSEFVHSLQPQVQILDKTALLFKLYQTYCEVRTERGEMTESFDEFLYWGNIILKDFETCDRYLVRTDHLYRNLRDIKEISDDFSYLTEEAREMIQGFWGDLPSLQSISEDDDKGYKKRFLSFWECLAPLYKRFTTSLQAEGYVYDGLLYRRAAEAKEEVLNQLAGDEKLIFVGLFYLTPSEEKLFKTLTKAERAEFCWDAAVEVVHDTNHPASKYFHKLCKEFGQVDGPWTQGGSAQHLPREVQVIECSSLLSQAKGLPTLLQELNIAEATENLEAAIILPDEGLLLPTVSSIPDDIGSINITLGYPLDRTPIALMLKRWITLISFNLKRSESSARYPADQLLGLLGQGLITAHAPEATRLMEHIRQSKRFFVPAKDLWTDKTEAEFLHLLLDPLSETSDPLQRIEAVLLHLIQSAQQEIRTSEHHEEEGEEQDTVLVYEGLSSFDLEFIHHYLRLINRLQGLIQQHQMVLGFEAMIHLLEGLVGTVTIPFEGDPLQGLQVMGLLETRLLHFPTMIYLSAQEGALPTKRYSDTLVPYTLRRGFGLPTGRAEEDPGQDYTFFQSIARAERLTFVVAPASDGYNLGEESRYISLLQYIYGCDIKRRSLRLEAKAKESADISKRKEGELWEQFVYRTTTDPKVDPERKTIRPLSPSSLSKYVACPLRFYYEAICRYREEDSPSLLLASNEFGTVLHRVMEEFYSDLTKSPSTGEQLTFTTITKEMIDKELRAKDNIRQRVEKAYRDELKLKPGAPLSGLSRIYCQTIERYARELLEWDSAHAASFSYAASESEVYAAFTLPSGKTAYLGGIIDRIDQVDGKYRVVDYKTGNAALTISTPKKKPVDFRWEERLKDPKNKAILQTLIYCAGLAQTYKLDESQIHSAIFRFKGNDGLVTKQKKYDPLLTFPIGEKQSKVAAPYAEVKESFEALLVDELLAELYDTDKPFTQTEDDEQCAYCPFALSCGR</sequence>
<gene>
    <name evidence="2" type="ORF">GCM10007088_06990</name>
</gene>
<dbReference type="InterPro" id="IPR027417">
    <property type="entry name" value="P-loop_NTPase"/>
</dbReference>